<comment type="caution">
    <text evidence="2">The sequence shown here is derived from an EMBL/GenBank/DDBJ whole genome shotgun (WGS) entry which is preliminary data.</text>
</comment>
<dbReference type="Proteomes" id="UP000221015">
    <property type="component" value="Unassembled WGS sequence"/>
</dbReference>
<proteinExistence type="predicted"/>
<dbReference type="RefSeq" id="WP_120119809.1">
    <property type="nucleotide sequence ID" value="NZ_NMTS02000001.1"/>
</dbReference>
<name>A0A2J4JS56_9FIRM</name>
<evidence type="ECO:0000256" key="1">
    <source>
        <dbReference type="SAM" id="MobiDB-lite"/>
    </source>
</evidence>
<feature type="compositionally biased region" description="Low complexity" evidence="1">
    <location>
        <begin position="92"/>
        <end position="106"/>
    </location>
</feature>
<dbReference type="AlphaFoldDB" id="A0A2J4JS56"/>
<evidence type="ECO:0000313" key="2">
    <source>
        <dbReference type="EMBL" id="PLK30691.1"/>
    </source>
</evidence>
<reference evidence="2" key="2">
    <citation type="submission" date="2017-07" db="EMBL/GenBank/DDBJ databases">
        <authorList>
            <person name="Sun Z.S."/>
            <person name="Albrecht U."/>
            <person name="Echele G."/>
            <person name="Lee C.C."/>
        </authorList>
    </citation>
    <scope>NUCLEOTIDE SEQUENCE</scope>
    <source>
        <strain evidence="2">CNCM I 4542</strain>
    </source>
</reference>
<accession>A0A2J4JS56</accession>
<feature type="region of interest" description="Disordered" evidence="1">
    <location>
        <begin position="1"/>
        <end position="21"/>
    </location>
</feature>
<dbReference type="EMBL" id="NMTS02000001">
    <property type="protein sequence ID" value="PLK30691.1"/>
    <property type="molecule type" value="Genomic_DNA"/>
</dbReference>
<reference evidence="2" key="1">
    <citation type="journal article" date="2017" name="Front. Microbiol.">
        <title>New Insights into the Diversity of the Genus Faecalibacterium.</title>
        <authorList>
            <person name="Benevides L."/>
            <person name="Burman S."/>
            <person name="Martin R."/>
            <person name="Robert V."/>
            <person name="Thomas M."/>
            <person name="Miquel S."/>
            <person name="Chain F."/>
            <person name="Sokol H."/>
            <person name="Bermudez-Humaran L.G."/>
            <person name="Morrison M."/>
            <person name="Langella P."/>
            <person name="Azevedo V.A."/>
            <person name="Chatel J.M."/>
            <person name="Soares S."/>
        </authorList>
    </citation>
    <scope>NUCLEOTIDE SEQUENCE [LARGE SCALE GENOMIC DNA]</scope>
    <source>
        <strain evidence="2">CNCM I 4542</strain>
    </source>
</reference>
<sequence length="203" mass="22930">MAQVDMPKSSIGQTPTEPKKKLEKVVKGKVAVKEQSDMQKIASQFLAEDLKTVKDRILTDYLLPMLKNGAWSILNSAFSIALWGEDRSRGGSNNYYGNNRGQRNSYDGYYQGSQNNRPNPPPVRRSLQNLDFESRGDAEDTLAGLRDALYRYRQVSVGDLWDLMGVTNDSTDYNYGWYNLDDAFIKGIPGGFRLILPHTVPLR</sequence>
<organism evidence="2">
    <name type="scientific">Faecalibacterium prausnitzii</name>
    <dbReference type="NCBI Taxonomy" id="853"/>
    <lineage>
        <taxon>Bacteria</taxon>
        <taxon>Bacillati</taxon>
        <taxon>Bacillota</taxon>
        <taxon>Clostridia</taxon>
        <taxon>Eubacteriales</taxon>
        <taxon>Oscillospiraceae</taxon>
        <taxon>Faecalibacterium</taxon>
    </lineage>
</organism>
<protein>
    <submittedName>
        <fullName evidence="2">Uncharacterized protein</fullName>
    </submittedName>
</protein>
<feature type="region of interest" description="Disordered" evidence="1">
    <location>
        <begin position="92"/>
        <end position="124"/>
    </location>
</feature>
<gene>
    <name evidence="2" type="ORF">CGS50_003500</name>
</gene>